<organism evidence="3 4">
    <name type="scientific">Streptomyces minutiscleroticus</name>
    <dbReference type="NCBI Taxonomy" id="68238"/>
    <lineage>
        <taxon>Bacteria</taxon>
        <taxon>Bacillati</taxon>
        <taxon>Actinomycetota</taxon>
        <taxon>Actinomycetes</taxon>
        <taxon>Kitasatosporales</taxon>
        <taxon>Streptomycetaceae</taxon>
        <taxon>Streptomyces</taxon>
    </lineage>
</organism>
<evidence type="ECO:0000256" key="2">
    <source>
        <dbReference type="SAM" id="MobiDB-lite"/>
    </source>
</evidence>
<dbReference type="EMBL" id="BMVU01000074">
    <property type="protein sequence ID" value="GGY10703.1"/>
    <property type="molecule type" value="Genomic_DNA"/>
</dbReference>
<keyword evidence="4" id="KW-1185">Reference proteome</keyword>
<feature type="region of interest" description="Disordered" evidence="2">
    <location>
        <begin position="307"/>
        <end position="351"/>
    </location>
</feature>
<evidence type="ECO:0000313" key="4">
    <source>
        <dbReference type="Proteomes" id="UP000619244"/>
    </source>
</evidence>
<reference evidence="3" key="1">
    <citation type="journal article" date="2014" name="Int. J. Syst. Evol. Microbiol.">
        <title>Complete genome sequence of Corynebacterium casei LMG S-19264T (=DSM 44701T), isolated from a smear-ripened cheese.</title>
        <authorList>
            <consortium name="US DOE Joint Genome Institute (JGI-PGF)"/>
            <person name="Walter F."/>
            <person name="Albersmeier A."/>
            <person name="Kalinowski J."/>
            <person name="Ruckert C."/>
        </authorList>
    </citation>
    <scope>NUCLEOTIDE SEQUENCE</scope>
    <source>
        <strain evidence="3">JCM 4790</strain>
    </source>
</reference>
<dbReference type="RefSeq" id="WP_190194674.1">
    <property type="nucleotide sequence ID" value="NZ_BMVU01000074.1"/>
</dbReference>
<comment type="caution">
    <text evidence="3">The sequence shown here is derived from an EMBL/GenBank/DDBJ whole genome shotgun (WGS) entry which is preliminary data.</text>
</comment>
<gene>
    <name evidence="3" type="ORF">GCM10010358_74020</name>
</gene>
<feature type="coiled-coil region" evidence="1">
    <location>
        <begin position="141"/>
        <end position="217"/>
    </location>
</feature>
<evidence type="ECO:0000256" key="1">
    <source>
        <dbReference type="SAM" id="Coils"/>
    </source>
</evidence>
<name>A0A918P0A4_9ACTN</name>
<sequence>MRSWLDETSISVKQLHEQLTADHFVTGAVPELRRLRDLLSGEGLVWDLVEAAADVCFPDEAAGPAQERLHKARVLWDRARTSPTPLAEGAHELALAHELLAAKDRTIEVYREMQVVRQAYEASERGRNQALQIATLLFAMLGQAQANVADLKRQVDALQTLPTEAPHQHAALELRLSRAQRQQTDLRQQLARAEQERDTAQQVADHAARRIQVLEAELTELRAWMGDEDPGLVHDLTPQVPHAGLEAITDDDAALDDVDRALEKARAVLDEEHDAVQQAADDMGYRTPPAADDDRTMTIVAGQVQRIPEPRVSSPTAGAAPALSRTTPDNLSTGPDALVPAPEVLSADRLR</sequence>
<feature type="compositionally biased region" description="Polar residues" evidence="2">
    <location>
        <begin position="324"/>
        <end position="333"/>
    </location>
</feature>
<evidence type="ECO:0000313" key="3">
    <source>
        <dbReference type="EMBL" id="GGY10703.1"/>
    </source>
</evidence>
<reference evidence="3" key="2">
    <citation type="submission" date="2020-09" db="EMBL/GenBank/DDBJ databases">
        <authorList>
            <person name="Sun Q."/>
            <person name="Ohkuma M."/>
        </authorList>
    </citation>
    <scope>NUCLEOTIDE SEQUENCE</scope>
    <source>
        <strain evidence="3">JCM 4790</strain>
    </source>
</reference>
<dbReference type="Proteomes" id="UP000619244">
    <property type="component" value="Unassembled WGS sequence"/>
</dbReference>
<protein>
    <submittedName>
        <fullName evidence="3">Uncharacterized protein</fullName>
    </submittedName>
</protein>
<dbReference type="AlphaFoldDB" id="A0A918P0A4"/>
<keyword evidence="1" id="KW-0175">Coiled coil</keyword>
<proteinExistence type="predicted"/>
<accession>A0A918P0A4</accession>